<gene>
    <name evidence="2" type="primary">polC1</name>
    <name evidence="2" type="ORF">AHOG_17750</name>
</gene>
<keyword evidence="2" id="KW-0548">Nucleotidyltransferase</keyword>
<evidence type="ECO:0000256" key="1">
    <source>
        <dbReference type="ARBA" id="ARBA00022839"/>
    </source>
</evidence>
<dbReference type="GO" id="GO:0008408">
    <property type="term" value="F:3'-5' exonuclease activity"/>
    <property type="evidence" value="ECO:0007669"/>
    <property type="project" value="TreeGrafter"/>
</dbReference>
<keyword evidence="3" id="KW-1185">Reference proteome</keyword>
<keyword evidence="1" id="KW-0540">Nuclease</keyword>
<keyword evidence="1" id="KW-0269">Exonuclease</keyword>
<organism evidence="2 3">
    <name type="scientific">Actinoalloteichus hoggarensis</name>
    <dbReference type="NCBI Taxonomy" id="1470176"/>
    <lineage>
        <taxon>Bacteria</taxon>
        <taxon>Bacillati</taxon>
        <taxon>Actinomycetota</taxon>
        <taxon>Actinomycetes</taxon>
        <taxon>Pseudonocardiales</taxon>
        <taxon>Pseudonocardiaceae</taxon>
        <taxon>Actinoalloteichus</taxon>
    </lineage>
</organism>
<dbReference type="PANTHER" id="PTHR30231">
    <property type="entry name" value="DNA POLYMERASE III SUBUNIT EPSILON"/>
    <property type="match status" value="1"/>
</dbReference>
<dbReference type="InterPro" id="IPR013520">
    <property type="entry name" value="Ribonucl_H"/>
</dbReference>
<dbReference type="Gene3D" id="3.30.420.10">
    <property type="entry name" value="Ribonuclease H-like superfamily/Ribonuclease H"/>
    <property type="match status" value="1"/>
</dbReference>
<name>A0A221W5Q7_9PSEU</name>
<dbReference type="SUPFAM" id="SSF53098">
    <property type="entry name" value="Ribonuclease H-like"/>
    <property type="match status" value="1"/>
</dbReference>
<sequence length="212" mass="22692">MSMRFAAFDTETANEKRGSVCSVGLVVVDGGRVVRRYSTLCRPPAGLDYFAPRNTAVHGITEDRVHAAPAFAEVLAELVVAVGDRVLVAHNASFDISVIRQACDQEGLAYPALRFGCTWTWAKRLLDIPRHRLPDVARHLGLPLGTHHDAADDAEACAGVCLELMRRTGVGSVEELAVAAGGTLRSLGLGPWNPVRPSRIVERPAAVVPPIG</sequence>
<protein>
    <submittedName>
        <fullName evidence="2">DNA polymerase III PolC-type</fullName>
        <ecNumber evidence="2">2.7.7.7</ecNumber>
    </submittedName>
</protein>
<keyword evidence="1" id="KW-0378">Hydrolase</keyword>
<dbReference type="SMART" id="SM00479">
    <property type="entry name" value="EXOIII"/>
    <property type="match status" value="1"/>
</dbReference>
<dbReference type="GO" id="GO:0005829">
    <property type="term" value="C:cytosol"/>
    <property type="evidence" value="ECO:0007669"/>
    <property type="project" value="TreeGrafter"/>
</dbReference>
<dbReference type="KEGG" id="ahg:AHOG_17750"/>
<evidence type="ECO:0000313" key="3">
    <source>
        <dbReference type="Proteomes" id="UP000204221"/>
    </source>
</evidence>
<dbReference type="InterPro" id="IPR036397">
    <property type="entry name" value="RNaseH_sf"/>
</dbReference>
<dbReference type="InterPro" id="IPR012337">
    <property type="entry name" value="RNaseH-like_sf"/>
</dbReference>
<dbReference type="AlphaFoldDB" id="A0A221W5Q7"/>
<dbReference type="FunFam" id="3.30.420.10:FF:000045">
    <property type="entry name" value="3'-5' exonuclease DinG"/>
    <property type="match status" value="1"/>
</dbReference>
<keyword evidence="2" id="KW-0808">Transferase</keyword>
<dbReference type="PANTHER" id="PTHR30231:SF42">
    <property type="entry name" value="EXONUCLEASE"/>
    <property type="match status" value="1"/>
</dbReference>
<dbReference type="GO" id="GO:0003676">
    <property type="term" value="F:nucleic acid binding"/>
    <property type="evidence" value="ECO:0007669"/>
    <property type="project" value="InterPro"/>
</dbReference>
<dbReference type="EC" id="2.7.7.7" evidence="2"/>
<dbReference type="EMBL" id="CP022521">
    <property type="protein sequence ID" value="ASO21175.1"/>
    <property type="molecule type" value="Genomic_DNA"/>
</dbReference>
<reference evidence="2 3" key="1">
    <citation type="submission" date="2017-07" db="EMBL/GenBank/DDBJ databases">
        <title>Complete genome sequence of Actinoalloteichus hoggarensis DSM 45943, type strain of Actinoalloteichus hoggarensis.</title>
        <authorList>
            <person name="Ruckert C."/>
            <person name="Nouioui I."/>
            <person name="Willmese J."/>
            <person name="van Wezel G."/>
            <person name="Klenk H.-P."/>
            <person name="Kalinowski J."/>
            <person name="Zotchev S.B."/>
        </authorList>
    </citation>
    <scope>NUCLEOTIDE SEQUENCE [LARGE SCALE GENOMIC DNA]</scope>
    <source>
        <strain evidence="2 3">DSM 45943</strain>
    </source>
</reference>
<dbReference type="GO" id="GO:0003887">
    <property type="term" value="F:DNA-directed DNA polymerase activity"/>
    <property type="evidence" value="ECO:0007669"/>
    <property type="project" value="UniProtKB-EC"/>
</dbReference>
<accession>A0A221W5Q7</accession>
<evidence type="ECO:0000313" key="2">
    <source>
        <dbReference type="EMBL" id="ASO21175.1"/>
    </source>
</evidence>
<dbReference type="Pfam" id="PF00929">
    <property type="entry name" value="RNase_T"/>
    <property type="match status" value="1"/>
</dbReference>
<dbReference type="Proteomes" id="UP000204221">
    <property type="component" value="Chromosome"/>
</dbReference>
<proteinExistence type="predicted"/>